<dbReference type="SUPFAM" id="SSF111038">
    <property type="entry name" value="YjbQ-like"/>
    <property type="match status" value="1"/>
</dbReference>
<comment type="similarity">
    <text evidence="1">Belongs to the UPF0047 family.</text>
</comment>
<dbReference type="NCBIfam" id="TIGR00149">
    <property type="entry name" value="TIGR00149_YjbQ"/>
    <property type="match status" value="1"/>
</dbReference>
<dbReference type="EMBL" id="JACOPK010000001">
    <property type="protein sequence ID" value="MBC5694538.1"/>
    <property type="molecule type" value="Genomic_DNA"/>
</dbReference>
<gene>
    <name evidence="2" type="ORF">H8S02_01015</name>
</gene>
<dbReference type="Gene3D" id="2.60.120.460">
    <property type="entry name" value="YjbQ-like"/>
    <property type="match status" value="1"/>
</dbReference>
<dbReference type="PANTHER" id="PTHR30615">
    <property type="entry name" value="UNCHARACTERIZED PROTEIN YJBQ-RELATED"/>
    <property type="match status" value="1"/>
</dbReference>
<reference evidence="2 3" key="1">
    <citation type="submission" date="2020-08" db="EMBL/GenBank/DDBJ databases">
        <title>Genome public.</title>
        <authorList>
            <person name="Liu C."/>
            <person name="Sun Q."/>
        </authorList>
    </citation>
    <scope>NUCLEOTIDE SEQUENCE [LARGE SCALE GENOMIC DNA]</scope>
    <source>
        <strain evidence="2 3">M2</strain>
    </source>
</reference>
<accession>A0ABR7GJN4</accession>
<protein>
    <submittedName>
        <fullName evidence="2">YjbQ family protein</fullName>
    </submittedName>
</protein>
<dbReference type="PANTHER" id="PTHR30615:SF8">
    <property type="entry name" value="UPF0047 PROTEIN C4A8.02C"/>
    <property type="match status" value="1"/>
</dbReference>
<dbReference type="RefSeq" id="WP_186968830.1">
    <property type="nucleotide sequence ID" value="NZ_JACOPK010000001.1"/>
</dbReference>
<dbReference type="PIRSF" id="PIRSF004681">
    <property type="entry name" value="UCP004681"/>
    <property type="match status" value="1"/>
</dbReference>
<sequence length="134" mass="14945">MKTQTFTLKTERQGYYDITRTVREAVRESGIQSGIAIVFCPHTTGAITINENADPDVKHDLTLGLDAAFPDRAAFRHAEGNSDAHLKCSTVGASETILIEDGKMLLGIWQGVYFCEFDGPRTRKYFVKIMEDRG</sequence>
<evidence type="ECO:0000313" key="3">
    <source>
        <dbReference type="Proteomes" id="UP000641741"/>
    </source>
</evidence>
<evidence type="ECO:0000313" key="2">
    <source>
        <dbReference type="EMBL" id="MBC5694538.1"/>
    </source>
</evidence>
<proteinExistence type="inferred from homology"/>
<evidence type="ECO:0000256" key="1">
    <source>
        <dbReference type="ARBA" id="ARBA00005534"/>
    </source>
</evidence>
<dbReference type="InterPro" id="IPR035917">
    <property type="entry name" value="YjbQ-like_sf"/>
</dbReference>
<dbReference type="Pfam" id="PF01894">
    <property type="entry name" value="YjbQ"/>
    <property type="match status" value="1"/>
</dbReference>
<comment type="caution">
    <text evidence="2">The sequence shown here is derived from an EMBL/GenBank/DDBJ whole genome shotgun (WGS) entry which is preliminary data.</text>
</comment>
<keyword evidence="3" id="KW-1185">Reference proteome</keyword>
<name>A0ABR7GJN4_9FIRM</name>
<organism evidence="2 3">
    <name type="scientific">Agathobaculum hominis</name>
    <dbReference type="NCBI Taxonomy" id="2763014"/>
    <lineage>
        <taxon>Bacteria</taxon>
        <taxon>Bacillati</taxon>
        <taxon>Bacillota</taxon>
        <taxon>Clostridia</taxon>
        <taxon>Eubacteriales</taxon>
        <taxon>Butyricicoccaceae</taxon>
        <taxon>Agathobaculum</taxon>
    </lineage>
</organism>
<dbReference type="Proteomes" id="UP000641741">
    <property type="component" value="Unassembled WGS sequence"/>
</dbReference>
<dbReference type="InterPro" id="IPR001602">
    <property type="entry name" value="UPF0047_YjbQ-like"/>
</dbReference>